<evidence type="ECO:0000256" key="7">
    <source>
        <dbReference type="ARBA" id="ARBA00029496"/>
    </source>
</evidence>
<evidence type="ECO:0000256" key="5">
    <source>
        <dbReference type="ARBA" id="ARBA00023204"/>
    </source>
</evidence>
<proteinExistence type="inferred from homology"/>
<keyword evidence="6" id="KW-0539">Nucleus</keyword>
<feature type="compositionally biased region" description="Basic and acidic residues" evidence="8">
    <location>
        <begin position="1180"/>
        <end position="1195"/>
    </location>
</feature>
<dbReference type="CDD" id="cd18186">
    <property type="entry name" value="BTB_POZ_ZBTB_KLHL-like"/>
    <property type="match status" value="1"/>
</dbReference>
<dbReference type="Proteomes" id="UP001054837">
    <property type="component" value="Unassembled WGS sequence"/>
</dbReference>
<evidence type="ECO:0000256" key="2">
    <source>
        <dbReference type="ARBA" id="ARBA00006661"/>
    </source>
</evidence>
<evidence type="ECO:0000256" key="3">
    <source>
        <dbReference type="ARBA" id="ARBA00022763"/>
    </source>
</evidence>
<dbReference type="PROSITE" id="PS50097">
    <property type="entry name" value="BTB"/>
    <property type="match status" value="1"/>
</dbReference>
<dbReference type="GO" id="GO:0006260">
    <property type="term" value="P:DNA replication"/>
    <property type="evidence" value="ECO:0007669"/>
    <property type="project" value="InterPro"/>
</dbReference>
<feature type="compositionally biased region" description="Low complexity" evidence="8">
    <location>
        <begin position="1345"/>
        <end position="1354"/>
    </location>
</feature>
<feature type="compositionally biased region" description="Basic and acidic residues" evidence="8">
    <location>
        <begin position="1151"/>
        <end position="1162"/>
    </location>
</feature>
<comment type="caution">
    <text evidence="10">The sequence shown here is derived from an EMBL/GenBank/DDBJ whole genome shotgun (WGS) entry which is preliminary data.</text>
</comment>
<keyword evidence="5" id="KW-0234">DNA repair</keyword>
<feature type="region of interest" description="Disordered" evidence="8">
    <location>
        <begin position="1290"/>
        <end position="1383"/>
    </location>
</feature>
<dbReference type="SUPFAM" id="SSF54695">
    <property type="entry name" value="POZ domain"/>
    <property type="match status" value="1"/>
</dbReference>
<dbReference type="CDD" id="cd22999">
    <property type="entry name" value="SAP_SLX4"/>
    <property type="match status" value="1"/>
</dbReference>
<dbReference type="PANTHER" id="PTHR21541:SF3">
    <property type="entry name" value="STRUCTURE-SPECIFIC ENDONUCLEASE SUBUNIT SLX4"/>
    <property type="match status" value="1"/>
</dbReference>
<dbReference type="InterPro" id="IPR011333">
    <property type="entry name" value="SKP1/BTB/POZ_sf"/>
</dbReference>
<feature type="region of interest" description="Disordered" evidence="8">
    <location>
        <begin position="1143"/>
        <end position="1167"/>
    </location>
</feature>
<keyword evidence="11" id="KW-1185">Reference proteome</keyword>
<evidence type="ECO:0000256" key="4">
    <source>
        <dbReference type="ARBA" id="ARBA00023172"/>
    </source>
</evidence>
<dbReference type="EMBL" id="BPLQ01012350">
    <property type="protein sequence ID" value="GIY64702.1"/>
    <property type="molecule type" value="Genomic_DNA"/>
</dbReference>
<evidence type="ECO:0000313" key="10">
    <source>
        <dbReference type="EMBL" id="GIY64702.1"/>
    </source>
</evidence>
<dbReference type="GO" id="GO:0000712">
    <property type="term" value="P:resolution of meiotic recombination intermediates"/>
    <property type="evidence" value="ECO:0007669"/>
    <property type="project" value="TreeGrafter"/>
</dbReference>
<sequence>MHPSDINGLCQKNINICNEKQIDVASQDNISCSQIITQSTSQVSVDKSPLDESLDDFQESQIEKKLKLKKKHEKEILTCIVCQKDLTQFNLNERSVHVNQCIDGQSSASEQGNSANTFILECPLCFKNFSTPELRCIHIKKCGKSRGLGTQSVIQALQLQERHVLERRALGLPLNIKPPKQPKKPTAKKFVVKPKSAMESDIQLAKALSLSLKQNENQTHSNVLQTDNGDIKPIACLQIPLEFQNPGKAVSKKAKLRSTPFLLLRTEEERQKIIMEKVNAIIASTSKAKTEEVNQDASQQKAAFLWDLSGKAEDKSTYYVEQLLDWICPSDFEVGSKLCNLSQIAGHRIFTQLPCDYTFNDADKSSENSTLPNNSQSPSLISSLQSLIGNSWMSDIDIHTASGIVIPAHKLLLALRCPVFKKTFDESTTFEKHIIHWENISFDAALHFLNFIYTGSTEWKEDIIDELYQLAKKYEVHDLLNILNSSSETLEMLTLEDVNENEANNSIRGAEISNIEINEVAMSTEEQEHKFVENTDVTTENADVKQSQSTNNGYFADKNLSIQNNHLISPNLNDVISITDLICIPKLNTTKELNIAENIQPVTKFEDNDIFILEENNVSCNKNNYVFEMNSEICNADSNSSNDSCKILKTNKSSDLQTSFDTFNETNKIVSPNAFHTPKKNMLGRSSPRKLHEHVVSPSSCRNHLALHTVSKITPKRILNECISSNTSHFAKANIYQNNMYSPTNSTKSFSESSRSSEKKCVYLPNSKNETIIKNSNEVVFDNEEITSHHASILFKDLEDKCKVRVLSPRKISPCKASKLQSPSFYDYNCCNTPKCSSRNTFFNNKNANQNETEINFHKSPYQKNQPASPDVPTSYNKEFKIGSNIYASEKDLKEMHHYNTSMKRNLETSLSTINNNVYEMNVMSSPEILVCDSDDDLETVNNNCSSKNLKNIYTEEFNSNIDEAVDYFKRNSVPESNDLLNSFKNSSNCNISVKERVDLPIVIDCNSDSDLNEDETAHLTLSEKNYLKNHYKSNKLDFTQCEKITKEPTFTPVKTDIKFIENKIKNNFVDLVDCSSNSSDNIYITQKLQSVNVEKEIIIEDDVFINDECMDDRPLWERIQGPKHTIPSKTFEGVVLSSPDTPWTFQTNKHPQDLKNVEKSPKSLKNSVCSELATPKDFLKRKTSKDSNDEDKPKKSTTLSSSNDFHSKFKISDSPITPLPDYKNMVTPQLKEALRKVGVRALPRKKAVAVLSHIYDETHPWNSKDSEEKNSEMPMQFSQKCSNIKKNLSVPKKRKKIDEISTQPSKRPKEINTCAQRQIPKPSTPSTVEECTIPMHFPKDKICSPDSSPTKSSNSREENGYNFEMSSDFSDSSQPESKEKSGQIREYILSNDDLYKRVLTYTPLNLAEFQHELKENGISVGVQKLMDYLDEQCITFTMPRKEEYRKKQQVRTQRFRKRMIAKISQQKD</sequence>
<dbReference type="InterPro" id="IPR018574">
    <property type="entry name" value="Structure-sp_endonuc_su_Slx4"/>
</dbReference>
<evidence type="ECO:0000256" key="8">
    <source>
        <dbReference type="SAM" id="MobiDB-lite"/>
    </source>
</evidence>
<keyword evidence="3" id="KW-0227">DNA damage</keyword>
<evidence type="ECO:0000256" key="1">
    <source>
        <dbReference type="ARBA" id="ARBA00004123"/>
    </source>
</evidence>
<name>A0AAV4V385_9ARAC</name>
<evidence type="ECO:0000313" key="11">
    <source>
        <dbReference type="Proteomes" id="UP001054837"/>
    </source>
</evidence>
<accession>A0AAV4V385</accession>
<feature type="region of interest" description="Disordered" evidence="8">
    <location>
        <begin position="1180"/>
        <end position="1211"/>
    </location>
</feature>
<dbReference type="Gene3D" id="3.30.710.10">
    <property type="entry name" value="Potassium Channel Kv1.1, Chain A"/>
    <property type="match status" value="1"/>
</dbReference>
<reference evidence="10 11" key="1">
    <citation type="submission" date="2021-06" db="EMBL/GenBank/DDBJ databases">
        <title>Caerostris darwini draft genome.</title>
        <authorList>
            <person name="Kono N."/>
            <person name="Arakawa K."/>
        </authorList>
    </citation>
    <scope>NUCLEOTIDE SEQUENCE [LARGE SCALE GENOMIC DNA]</scope>
</reference>
<organism evidence="10 11">
    <name type="scientific">Caerostris darwini</name>
    <dbReference type="NCBI Taxonomy" id="1538125"/>
    <lineage>
        <taxon>Eukaryota</taxon>
        <taxon>Metazoa</taxon>
        <taxon>Ecdysozoa</taxon>
        <taxon>Arthropoda</taxon>
        <taxon>Chelicerata</taxon>
        <taxon>Arachnida</taxon>
        <taxon>Araneae</taxon>
        <taxon>Araneomorphae</taxon>
        <taxon>Entelegynae</taxon>
        <taxon>Araneoidea</taxon>
        <taxon>Araneidae</taxon>
        <taxon>Caerostris</taxon>
    </lineage>
</organism>
<dbReference type="Pfam" id="PF00651">
    <property type="entry name" value="BTB"/>
    <property type="match status" value="1"/>
</dbReference>
<comment type="subcellular location">
    <subcellularLocation>
        <location evidence="1">Nucleus</location>
    </subcellularLocation>
</comment>
<protein>
    <recommendedName>
        <fullName evidence="7">Structure-specific endonuclease subunit SLX4</fullName>
    </recommendedName>
</protein>
<dbReference type="Pfam" id="PF09494">
    <property type="entry name" value="Slx4"/>
    <property type="match status" value="1"/>
</dbReference>
<evidence type="ECO:0000259" key="9">
    <source>
        <dbReference type="PROSITE" id="PS50097"/>
    </source>
</evidence>
<gene>
    <name evidence="10" type="primary">Slx4</name>
    <name evidence="10" type="ORF">CDAR_302601</name>
</gene>
<dbReference type="PANTHER" id="PTHR21541">
    <property type="entry name" value="BTB POZ DOMAIN CONTAINING 12"/>
    <property type="match status" value="1"/>
</dbReference>
<dbReference type="SMART" id="SM00225">
    <property type="entry name" value="BTB"/>
    <property type="match status" value="1"/>
</dbReference>
<dbReference type="GO" id="GO:0006281">
    <property type="term" value="P:DNA repair"/>
    <property type="evidence" value="ECO:0007669"/>
    <property type="project" value="UniProtKB-KW"/>
</dbReference>
<keyword evidence="4" id="KW-0233">DNA recombination</keyword>
<dbReference type="InterPro" id="IPR000210">
    <property type="entry name" value="BTB/POZ_dom"/>
</dbReference>
<comment type="similarity">
    <text evidence="2">Belongs to the SLX4 family.</text>
</comment>
<dbReference type="GO" id="GO:0033557">
    <property type="term" value="C:Slx1-Slx4 complex"/>
    <property type="evidence" value="ECO:0007669"/>
    <property type="project" value="InterPro"/>
</dbReference>
<evidence type="ECO:0000256" key="6">
    <source>
        <dbReference type="ARBA" id="ARBA00023242"/>
    </source>
</evidence>
<feature type="domain" description="BTB" evidence="9">
    <location>
        <begin position="394"/>
        <end position="461"/>
    </location>
</feature>